<protein>
    <submittedName>
        <fullName evidence="2">Uncharacterized protein</fullName>
    </submittedName>
</protein>
<keyword evidence="1" id="KW-0812">Transmembrane</keyword>
<organism evidence="2">
    <name type="scientific">hydrothermal vent metagenome</name>
    <dbReference type="NCBI Taxonomy" id="652676"/>
    <lineage>
        <taxon>unclassified sequences</taxon>
        <taxon>metagenomes</taxon>
        <taxon>ecological metagenomes</taxon>
    </lineage>
</organism>
<dbReference type="AlphaFoldDB" id="A0A1W1E9V6"/>
<sequence length="84" mass="9808">MEQRQQLQLIGWLKRISAVLTVAIWLYVITIFINNPAPFKELVPYCMGSTMLIFGILTGIFKGLEYWEAQIQHKNGQHNEKETR</sequence>
<proteinExistence type="predicted"/>
<evidence type="ECO:0000256" key="1">
    <source>
        <dbReference type="SAM" id="Phobius"/>
    </source>
</evidence>
<dbReference type="EMBL" id="FPIB01000019">
    <property type="protein sequence ID" value="SFV90637.1"/>
    <property type="molecule type" value="Genomic_DNA"/>
</dbReference>
<feature type="transmembrane region" description="Helical" evidence="1">
    <location>
        <begin position="42"/>
        <end position="64"/>
    </location>
</feature>
<keyword evidence="1" id="KW-1133">Transmembrane helix</keyword>
<reference evidence="2" key="1">
    <citation type="submission" date="2016-10" db="EMBL/GenBank/DDBJ databases">
        <authorList>
            <person name="de Groot N.N."/>
        </authorList>
    </citation>
    <scope>NUCLEOTIDE SEQUENCE</scope>
</reference>
<keyword evidence="1" id="KW-0472">Membrane</keyword>
<accession>A0A1W1E9V6</accession>
<gene>
    <name evidence="2" type="ORF">MNB_SV-4-314</name>
</gene>
<feature type="transmembrane region" description="Helical" evidence="1">
    <location>
        <begin position="12"/>
        <end position="30"/>
    </location>
</feature>
<evidence type="ECO:0000313" key="2">
    <source>
        <dbReference type="EMBL" id="SFV90637.1"/>
    </source>
</evidence>
<name>A0A1W1E9V6_9ZZZZ</name>